<feature type="coiled-coil region" evidence="1">
    <location>
        <begin position="102"/>
        <end position="150"/>
    </location>
</feature>
<evidence type="ECO:0000256" key="2">
    <source>
        <dbReference type="SAM" id="MobiDB-lite"/>
    </source>
</evidence>
<feature type="compositionally biased region" description="Polar residues" evidence="2">
    <location>
        <begin position="203"/>
        <end position="214"/>
    </location>
</feature>
<gene>
    <name evidence="3" type="ORF">PCOR1329_LOCUS71318</name>
</gene>
<dbReference type="EMBL" id="CAUYUJ010019461">
    <property type="protein sequence ID" value="CAK0891340.1"/>
    <property type="molecule type" value="Genomic_DNA"/>
</dbReference>
<keyword evidence="1" id="KW-0175">Coiled coil</keyword>
<dbReference type="Gene3D" id="1.10.287.1490">
    <property type="match status" value="1"/>
</dbReference>
<reference evidence="3" key="1">
    <citation type="submission" date="2023-10" db="EMBL/GenBank/DDBJ databases">
        <authorList>
            <person name="Chen Y."/>
            <person name="Shah S."/>
            <person name="Dougan E. K."/>
            <person name="Thang M."/>
            <person name="Chan C."/>
        </authorList>
    </citation>
    <scope>NUCLEOTIDE SEQUENCE [LARGE SCALE GENOMIC DNA]</scope>
</reference>
<protein>
    <submittedName>
        <fullName evidence="3">Uncharacterized protein</fullName>
    </submittedName>
</protein>
<feature type="region of interest" description="Disordered" evidence="2">
    <location>
        <begin position="203"/>
        <end position="239"/>
    </location>
</feature>
<organism evidence="3 4">
    <name type="scientific">Prorocentrum cordatum</name>
    <dbReference type="NCBI Taxonomy" id="2364126"/>
    <lineage>
        <taxon>Eukaryota</taxon>
        <taxon>Sar</taxon>
        <taxon>Alveolata</taxon>
        <taxon>Dinophyceae</taxon>
        <taxon>Prorocentrales</taxon>
        <taxon>Prorocentraceae</taxon>
        <taxon>Prorocentrum</taxon>
    </lineage>
</organism>
<keyword evidence="4" id="KW-1185">Reference proteome</keyword>
<evidence type="ECO:0000313" key="3">
    <source>
        <dbReference type="EMBL" id="CAK0891340.1"/>
    </source>
</evidence>
<proteinExistence type="predicted"/>
<evidence type="ECO:0000256" key="1">
    <source>
        <dbReference type="SAM" id="Coils"/>
    </source>
</evidence>
<sequence>MELIRFADPAMPFSHRAGGDGQRAGQWHPRTKHRGWHEPACRRGMRETRQQTGQGAELGASGKLEQGRWAWDGRAPAARASGPAGAGPADCKTGAGDLGKSIEAAEAKIPQLEADVKSAESKKAETQEVLAQSKKDRADAKAAMAAATAQREKEAADFSKFKDDSVANIGAITKAVAALEKGAAGEFSHRGLRRPWYPGSCRVPSSTWPRRTATSSQRSCRAIRSARATASRRGRSLAS</sequence>
<comment type="caution">
    <text evidence="3">The sequence shown here is derived from an EMBL/GenBank/DDBJ whole genome shotgun (WGS) entry which is preliminary data.</text>
</comment>
<dbReference type="Proteomes" id="UP001189429">
    <property type="component" value="Unassembled WGS sequence"/>
</dbReference>
<name>A0ABN9WWQ8_9DINO</name>
<accession>A0ABN9WWQ8</accession>
<feature type="compositionally biased region" description="Low complexity" evidence="2">
    <location>
        <begin position="215"/>
        <end position="229"/>
    </location>
</feature>
<feature type="compositionally biased region" description="Basic residues" evidence="2">
    <location>
        <begin position="230"/>
        <end position="239"/>
    </location>
</feature>
<feature type="region of interest" description="Disordered" evidence="2">
    <location>
        <begin position="13"/>
        <end position="36"/>
    </location>
</feature>
<evidence type="ECO:0000313" key="4">
    <source>
        <dbReference type="Proteomes" id="UP001189429"/>
    </source>
</evidence>